<keyword evidence="2" id="KW-1185">Reference proteome</keyword>
<evidence type="ECO:0000313" key="1">
    <source>
        <dbReference type="EMBL" id="KAF5395581.1"/>
    </source>
</evidence>
<dbReference type="AlphaFoldDB" id="A0A8J4T0M0"/>
<accession>A0A8J4T0M0</accession>
<gene>
    <name evidence="1" type="ORF">PHET_11951</name>
</gene>
<reference evidence="1" key="1">
    <citation type="submission" date="2019-05" db="EMBL/GenBank/DDBJ databases">
        <title>Annotation for the trematode Paragonimus heterotremus.</title>
        <authorList>
            <person name="Choi Y.-J."/>
        </authorList>
    </citation>
    <scope>NUCLEOTIDE SEQUENCE</scope>
    <source>
        <strain evidence="1">LC</strain>
    </source>
</reference>
<comment type="caution">
    <text evidence="1">The sequence shown here is derived from an EMBL/GenBank/DDBJ whole genome shotgun (WGS) entry which is preliminary data.</text>
</comment>
<proteinExistence type="predicted"/>
<sequence length="67" mass="7740">MAYTMGVIMPFKADVMQIACTTYIGFAYFEKMKDFQRDFQFNELTTPPTHLSVSYLSNVSYSKGTIY</sequence>
<dbReference type="Proteomes" id="UP000748531">
    <property type="component" value="Unassembled WGS sequence"/>
</dbReference>
<name>A0A8J4T0M0_9TREM</name>
<dbReference type="EMBL" id="LUCH01011477">
    <property type="protein sequence ID" value="KAF5395581.1"/>
    <property type="molecule type" value="Genomic_DNA"/>
</dbReference>
<evidence type="ECO:0000313" key="2">
    <source>
        <dbReference type="Proteomes" id="UP000748531"/>
    </source>
</evidence>
<protein>
    <submittedName>
        <fullName evidence="1">Uncharacterized protein</fullName>
    </submittedName>
</protein>
<organism evidence="1 2">
    <name type="scientific">Paragonimus heterotremus</name>
    <dbReference type="NCBI Taxonomy" id="100268"/>
    <lineage>
        <taxon>Eukaryota</taxon>
        <taxon>Metazoa</taxon>
        <taxon>Spiralia</taxon>
        <taxon>Lophotrochozoa</taxon>
        <taxon>Platyhelminthes</taxon>
        <taxon>Trematoda</taxon>
        <taxon>Digenea</taxon>
        <taxon>Plagiorchiida</taxon>
        <taxon>Troglotremata</taxon>
        <taxon>Troglotrematidae</taxon>
        <taxon>Paragonimus</taxon>
    </lineage>
</organism>